<proteinExistence type="predicted"/>
<evidence type="ECO:0000313" key="8">
    <source>
        <dbReference type="EMBL" id="PWA56359.1"/>
    </source>
</evidence>
<name>A0A2U1M542_ARTAN</name>
<dbReference type="Gene3D" id="1.10.510.10">
    <property type="entry name" value="Transferase(Phosphotransferase) domain 1"/>
    <property type="match status" value="1"/>
</dbReference>
<dbReference type="Pfam" id="PF00582">
    <property type="entry name" value="Usp"/>
    <property type="match status" value="1"/>
</dbReference>
<dbReference type="SMART" id="SM00220">
    <property type="entry name" value="S_TKc"/>
    <property type="match status" value="1"/>
</dbReference>
<dbReference type="STRING" id="35608.A0A2U1M542"/>
<keyword evidence="4" id="KW-0833">Ubl conjugation pathway</keyword>
<dbReference type="PROSITE" id="PS50011">
    <property type="entry name" value="PROTEIN_KINASE_DOM"/>
    <property type="match status" value="1"/>
</dbReference>
<keyword evidence="5" id="KW-0067">ATP-binding</keyword>
<evidence type="ECO:0000256" key="3">
    <source>
        <dbReference type="ARBA" id="ARBA00022741"/>
    </source>
</evidence>
<protein>
    <recommendedName>
        <fullName evidence="2">RING-type E3 ubiquitin transferase</fullName>
        <ecNumber evidence="2">2.3.2.27</ecNumber>
    </recommendedName>
</protein>
<dbReference type="SUPFAM" id="SSF52402">
    <property type="entry name" value="Adenine nucleotide alpha hydrolases-like"/>
    <property type="match status" value="1"/>
</dbReference>
<evidence type="ECO:0000256" key="6">
    <source>
        <dbReference type="SAM" id="MobiDB-lite"/>
    </source>
</evidence>
<dbReference type="AlphaFoldDB" id="A0A2U1M542"/>
<dbReference type="PROSITE" id="PS00108">
    <property type="entry name" value="PROTEIN_KINASE_ST"/>
    <property type="match status" value="1"/>
</dbReference>
<dbReference type="EC" id="2.3.2.27" evidence="2"/>
<keyword evidence="3" id="KW-0547">Nucleotide-binding</keyword>
<dbReference type="OrthoDB" id="4062651at2759"/>
<accession>A0A2U1M542</accession>
<dbReference type="PANTHER" id="PTHR45647">
    <property type="entry name" value="OS02G0152300 PROTEIN"/>
    <property type="match status" value="1"/>
</dbReference>
<dbReference type="InterPro" id="IPR008271">
    <property type="entry name" value="Ser/Thr_kinase_AS"/>
</dbReference>
<dbReference type="SUPFAM" id="SSF56112">
    <property type="entry name" value="Protein kinase-like (PK-like)"/>
    <property type="match status" value="1"/>
</dbReference>
<evidence type="ECO:0000256" key="4">
    <source>
        <dbReference type="ARBA" id="ARBA00022786"/>
    </source>
</evidence>
<dbReference type="InterPro" id="IPR051348">
    <property type="entry name" value="U-box_ubiquitin_ligases"/>
</dbReference>
<dbReference type="Gene3D" id="3.30.200.20">
    <property type="entry name" value="Phosphorylase Kinase, domain 1"/>
    <property type="match status" value="1"/>
</dbReference>
<dbReference type="CDD" id="cd14066">
    <property type="entry name" value="STKc_IRAK"/>
    <property type="match status" value="1"/>
</dbReference>
<dbReference type="InterPro" id="IPR014729">
    <property type="entry name" value="Rossmann-like_a/b/a_fold"/>
</dbReference>
<evidence type="ECO:0000259" key="7">
    <source>
        <dbReference type="PROSITE" id="PS50011"/>
    </source>
</evidence>
<feature type="domain" description="Protein kinase" evidence="7">
    <location>
        <begin position="451"/>
        <end position="730"/>
    </location>
</feature>
<keyword evidence="9" id="KW-1185">Reference proteome</keyword>
<dbReference type="Gene3D" id="3.40.50.620">
    <property type="entry name" value="HUPs"/>
    <property type="match status" value="1"/>
</dbReference>
<sequence length="753" mass="84269">MWLPKSGSTVQGGDRVRKGTSTSVVAVAIDKDKYSQHALKWSIEHLLTRGQTVVLIHVIRKTPPTTGGAVDGAASKQQQEKQTRDLFLTFHCFCTRKEIQCYDVILEDTNIAKALTEYASHSAIEFLVLGASSKHGFIRFRTSDVPSQVMKSIPDFCTVYVISKAKISSAKKSLRAPPFPSPLREKIQEQTNNNFEASVRRKNSFNLRKPEKAVEKPVPVPEDSEAIRSPFNRGRGLNVKLLCGELSDAEADLSFISSERASCDRMSDAGAMGYDMSNVDLTPRMSGVSDLSFQSPFLGTIGDDMGSMFSSTTMDNRVSTSTRANDVDEMRRLKMELQRTMEMYSSACKDALTAQQKAGELERWRVEEAQRVSEAKIGDEESREVAETEKERYQALMAKARASRRIADLESKKQALEHPEEKHQESSDKQQNEFRYRRYTIDEIEQATEFFTEARKIGEGGYGPVFKGRLDDTPVAIKVLRPDAAQGRSQFQQEVEVLSCMRHPNMVVLLGACPEYGCLVYEYMSNGSLEDRLLRRGNTPPLPWQIRFKIAAEIATGILFLHQTKPEPIVHRDLKPGNILLDRNFVSKISDVGLARLLPAASLTEDVTQYRLTSAAGTMCYIDPEYQQTGMLGVKSDVYSLGIMLLQLVTAKPAMGLAHHVRRAINKGNFDEMLDPTVHDWPVEEAFGFAKLSIQCAELRRKDRPDLGKVVLPELNRLREFGEEKMTPFMAYSTGVSRSDSQTSLAPDTSNPA</sequence>
<dbReference type="InterPro" id="IPR000719">
    <property type="entry name" value="Prot_kinase_dom"/>
</dbReference>
<comment type="catalytic activity">
    <reaction evidence="1">
        <text>S-ubiquitinyl-[E2 ubiquitin-conjugating enzyme]-L-cysteine + [acceptor protein]-L-lysine = [E2 ubiquitin-conjugating enzyme]-L-cysteine + N(6)-ubiquitinyl-[acceptor protein]-L-lysine.</text>
        <dbReference type="EC" id="2.3.2.27"/>
    </reaction>
</comment>
<evidence type="ECO:0000313" key="9">
    <source>
        <dbReference type="Proteomes" id="UP000245207"/>
    </source>
</evidence>
<evidence type="ECO:0000256" key="1">
    <source>
        <dbReference type="ARBA" id="ARBA00000900"/>
    </source>
</evidence>
<reference evidence="8 9" key="1">
    <citation type="journal article" date="2018" name="Mol. Plant">
        <title>The genome of Artemisia annua provides insight into the evolution of Asteraceae family and artemisinin biosynthesis.</title>
        <authorList>
            <person name="Shen Q."/>
            <person name="Zhang L."/>
            <person name="Liao Z."/>
            <person name="Wang S."/>
            <person name="Yan T."/>
            <person name="Shi P."/>
            <person name="Liu M."/>
            <person name="Fu X."/>
            <person name="Pan Q."/>
            <person name="Wang Y."/>
            <person name="Lv Z."/>
            <person name="Lu X."/>
            <person name="Zhang F."/>
            <person name="Jiang W."/>
            <person name="Ma Y."/>
            <person name="Chen M."/>
            <person name="Hao X."/>
            <person name="Li L."/>
            <person name="Tang Y."/>
            <person name="Lv G."/>
            <person name="Zhou Y."/>
            <person name="Sun X."/>
            <person name="Brodelius P.E."/>
            <person name="Rose J.K.C."/>
            <person name="Tang K."/>
        </authorList>
    </citation>
    <scope>NUCLEOTIDE SEQUENCE [LARGE SCALE GENOMIC DNA]</scope>
    <source>
        <strain evidence="9">cv. Huhao1</strain>
        <tissue evidence="8">Leaf</tissue>
    </source>
</reference>
<evidence type="ECO:0000256" key="2">
    <source>
        <dbReference type="ARBA" id="ARBA00012483"/>
    </source>
</evidence>
<dbReference type="InterPro" id="IPR006016">
    <property type="entry name" value="UspA"/>
</dbReference>
<evidence type="ECO:0000256" key="5">
    <source>
        <dbReference type="ARBA" id="ARBA00022840"/>
    </source>
</evidence>
<dbReference type="EMBL" id="PKPP01006484">
    <property type="protein sequence ID" value="PWA56359.1"/>
    <property type="molecule type" value="Genomic_DNA"/>
</dbReference>
<comment type="caution">
    <text evidence="8">The sequence shown here is derived from an EMBL/GenBank/DDBJ whole genome shotgun (WGS) entry which is preliminary data.</text>
</comment>
<dbReference type="InterPro" id="IPR011009">
    <property type="entry name" value="Kinase-like_dom_sf"/>
</dbReference>
<gene>
    <name evidence="8" type="ORF">CTI12_AA420880</name>
</gene>
<feature type="region of interest" description="Disordered" evidence="6">
    <location>
        <begin position="414"/>
        <end position="433"/>
    </location>
</feature>
<dbReference type="Pfam" id="PF00069">
    <property type="entry name" value="Pkinase"/>
    <property type="match status" value="1"/>
</dbReference>
<dbReference type="GO" id="GO:0004672">
    <property type="term" value="F:protein kinase activity"/>
    <property type="evidence" value="ECO:0007669"/>
    <property type="project" value="InterPro"/>
</dbReference>
<organism evidence="8 9">
    <name type="scientific">Artemisia annua</name>
    <name type="common">Sweet wormwood</name>
    <dbReference type="NCBI Taxonomy" id="35608"/>
    <lineage>
        <taxon>Eukaryota</taxon>
        <taxon>Viridiplantae</taxon>
        <taxon>Streptophyta</taxon>
        <taxon>Embryophyta</taxon>
        <taxon>Tracheophyta</taxon>
        <taxon>Spermatophyta</taxon>
        <taxon>Magnoliopsida</taxon>
        <taxon>eudicotyledons</taxon>
        <taxon>Gunneridae</taxon>
        <taxon>Pentapetalae</taxon>
        <taxon>asterids</taxon>
        <taxon>campanulids</taxon>
        <taxon>Asterales</taxon>
        <taxon>Asteraceae</taxon>
        <taxon>Asteroideae</taxon>
        <taxon>Anthemideae</taxon>
        <taxon>Artemisiinae</taxon>
        <taxon>Artemisia</taxon>
    </lineage>
</organism>
<dbReference type="FunFam" id="3.30.200.20:FF:000162">
    <property type="entry name" value="Adenine nucleotide alpha hydrolase-like domain kinase"/>
    <property type="match status" value="1"/>
</dbReference>
<feature type="region of interest" description="Disordered" evidence="6">
    <location>
        <begin position="733"/>
        <end position="753"/>
    </location>
</feature>
<dbReference type="Proteomes" id="UP000245207">
    <property type="component" value="Unassembled WGS sequence"/>
</dbReference>
<dbReference type="GO" id="GO:0061630">
    <property type="term" value="F:ubiquitin protein ligase activity"/>
    <property type="evidence" value="ECO:0007669"/>
    <property type="project" value="UniProtKB-EC"/>
</dbReference>
<dbReference type="CDD" id="cd01989">
    <property type="entry name" value="USP_STK_Ubox_N"/>
    <property type="match status" value="1"/>
</dbReference>
<dbReference type="GO" id="GO:0005524">
    <property type="term" value="F:ATP binding"/>
    <property type="evidence" value="ECO:0007669"/>
    <property type="project" value="UniProtKB-KW"/>
</dbReference>
<dbReference type="PANTHER" id="PTHR45647:SF129">
    <property type="entry name" value="PROTEIN KINASE DOMAIN-CONTAINING PROTEIN"/>
    <property type="match status" value="1"/>
</dbReference>
<feature type="compositionally biased region" description="Polar residues" evidence="6">
    <location>
        <begin position="734"/>
        <end position="753"/>
    </location>
</feature>